<name>A0ABU2LRJ4_9ACTN</name>
<proteinExistence type="predicted"/>
<gene>
    <name evidence="2" type="ORF">RNC47_17725</name>
</gene>
<dbReference type="InterPro" id="IPR034660">
    <property type="entry name" value="DinB/YfiT-like"/>
</dbReference>
<keyword evidence="3" id="KW-1185">Reference proteome</keyword>
<dbReference type="InterPro" id="IPR024775">
    <property type="entry name" value="DinB-like"/>
</dbReference>
<evidence type="ECO:0000313" key="2">
    <source>
        <dbReference type="EMBL" id="MDT0320176.1"/>
    </source>
</evidence>
<accession>A0ABU2LRJ4</accession>
<dbReference type="Pfam" id="PF12867">
    <property type="entry name" value="DinB_2"/>
    <property type="match status" value="1"/>
</dbReference>
<dbReference type="Proteomes" id="UP001183420">
    <property type="component" value="Unassembled WGS sequence"/>
</dbReference>
<protein>
    <submittedName>
        <fullName evidence="2">DinB family protein</fullName>
    </submittedName>
</protein>
<evidence type="ECO:0000259" key="1">
    <source>
        <dbReference type="Pfam" id="PF12867"/>
    </source>
</evidence>
<comment type="caution">
    <text evidence="2">The sequence shown here is derived from an EMBL/GenBank/DDBJ whole genome shotgun (WGS) entry which is preliminary data.</text>
</comment>
<reference evidence="3" key="1">
    <citation type="submission" date="2023-07" db="EMBL/GenBank/DDBJ databases">
        <title>30 novel species of actinomycetes from the DSMZ collection.</title>
        <authorList>
            <person name="Nouioui I."/>
        </authorList>
    </citation>
    <scope>NUCLEOTIDE SEQUENCE [LARGE SCALE GENOMIC DNA]</scope>
    <source>
        <strain evidence="3">DSM 44918</strain>
    </source>
</reference>
<dbReference type="RefSeq" id="WP_311599908.1">
    <property type="nucleotide sequence ID" value="NZ_JAVREM010000021.1"/>
</dbReference>
<evidence type="ECO:0000313" key="3">
    <source>
        <dbReference type="Proteomes" id="UP001183420"/>
    </source>
</evidence>
<sequence>MTTPPRVELLTSQLDMVWSLFEYHLPAIDDDACRFEPTPDSWTVRQDAAGRWVADWQVPEPEPAPATSIGWLTWHIGYWWTTALGHCFRDGAPDREDITWPGDAASAADWLRGLKDDWRTALQALTDADLDSTERTGTLPWGEGMRLVDIAGWVNFELAKNVSEIGYVLRLHAAAAATR</sequence>
<organism evidence="2 3">
    <name type="scientific">Streptomyces millisiae</name>
    <dbReference type="NCBI Taxonomy" id="3075542"/>
    <lineage>
        <taxon>Bacteria</taxon>
        <taxon>Bacillati</taxon>
        <taxon>Actinomycetota</taxon>
        <taxon>Actinomycetes</taxon>
        <taxon>Kitasatosporales</taxon>
        <taxon>Streptomycetaceae</taxon>
        <taxon>Streptomyces</taxon>
    </lineage>
</organism>
<feature type="domain" description="DinB-like" evidence="1">
    <location>
        <begin position="61"/>
        <end position="165"/>
    </location>
</feature>
<dbReference type="Gene3D" id="1.20.120.450">
    <property type="entry name" value="dinb family like domain"/>
    <property type="match status" value="1"/>
</dbReference>
<dbReference type="SUPFAM" id="SSF109854">
    <property type="entry name" value="DinB/YfiT-like putative metalloenzymes"/>
    <property type="match status" value="1"/>
</dbReference>
<dbReference type="EMBL" id="JAVREM010000021">
    <property type="protein sequence ID" value="MDT0320176.1"/>
    <property type="molecule type" value="Genomic_DNA"/>
</dbReference>